<evidence type="ECO:0000313" key="5">
    <source>
        <dbReference type="EMBL" id="CAF5212414.1"/>
    </source>
</evidence>
<dbReference type="EMBL" id="CAJOBH010279855">
    <property type="protein sequence ID" value="CAF5170255.1"/>
    <property type="molecule type" value="Genomic_DNA"/>
</dbReference>
<evidence type="ECO:0000256" key="1">
    <source>
        <dbReference type="SAM" id="MobiDB-lite"/>
    </source>
</evidence>
<gene>
    <name evidence="3" type="ORF">BYL167_LOCUS69997</name>
    <name evidence="4" type="ORF">BYL167_LOCUS77097</name>
    <name evidence="2" type="ORF">GIL414_LOCUS20228</name>
    <name evidence="5" type="ORF">GIL414_LOCUS80293</name>
</gene>
<dbReference type="EMBL" id="CAJOBH010251685">
    <property type="protein sequence ID" value="CAF5139946.1"/>
    <property type="molecule type" value="Genomic_DNA"/>
</dbReference>
<sequence>MSIIPPSGSLVRFDNPTLITAQNEKDRKVLGAGKQQTALDQQMMDTTGG</sequence>
<reference evidence="3" key="1">
    <citation type="submission" date="2021-02" db="EMBL/GenBank/DDBJ databases">
        <authorList>
            <person name="Nowell W R."/>
        </authorList>
    </citation>
    <scope>NUCLEOTIDE SEQUENCE</scope>
</reference>
<organism evidence="3 6">
    <name type="scientific">Rotaria magnacalcarata</name>
    <dbReference type="NCBI Taxonomy" id="392030"/>
    <lineage>
        <taxon>Eukaryota</taxon>
        <taxon>Metazoa</taxon>
        <taxon>Spiralia</taxon>
        <taxon>Gnathifera</taxon>
        <taxon>Rotifera</taxon>
        <taxon>Eurotatoria</taxon>
        <taxon>Bdelloidea</taxon>
        <taxon>Philodinida</taxon>
        <taxon>Philodinidae</taxon>
        <taxon>Rotaria</taxon>
    </lineage>
</organism>
<evidence type="ECO:0000313" key="3">
    <source>
        <dbReference type="EMBL" id="CAF5139946.1"/>
    </source>
</evidence>
<feature type="compositionally biased region" description="Polar residues" evidence="1">
    <location>
        <begin position="34"/>
        <end position="49"/>
    </location>
</feature>
<proteinExistence type="predicted"/>
<accession>A0A8S3FTM0</accession>
<evidence type="ECO:0000313" key="6">
    <source>
        <dbReference type="Proteomes" id="UP000681967"/>
    </source>
</evidence>
<evidence type="ECO:0000313" key="4">
    <source>
        <dbReference type="EMBL" id="CAF5170255.1"/>
    </source>
</evidence>
<comment type="caution">
    <text evidence="3">The sequence shown here is derived from an EMBL/GenBank/DDBJ whole genome shotgun (WGS) entry which is preliminary data.</text>
</comment>
<dbReference type="Proteomes" id="UP000681720">
    <property type="component" value="Unassembled WGS sequence"/>
</dbReference>
<feature type="region of interest" description="Disordered" evidence="1">
    <location>
        <begin position="30"/>
        <end position="49"/>
    </location>
</feature>
<dbReference type="EMBL" id="CAJOBJ010354523">
    <property type="protein sequence ID" value="CAF5212414.1"/>
    <property type="molecule type" value="Genomic_DNA"/>
</dbReference>
<dbReference type="Proteomes" id="UP000681967">
    <property type="component" value="Unassembled WGS sequence"/>
</dbReference>
<name>A0A8S3FTM0_9BILA</name>
<protein>
    <submittedName>
        <fullName evidence="3">Uncharacterized protein</fullName>
    </submittedName>
</protein>
<dbReference type="EMBL" id="CAJOBJ010012909">
    <property type="protein sequence ID" value="CAF4167887.1"/>
    <property type="molecule type" value="Genomic_DNA"/>
</dbReference>
<feature type="non-terminal residue" evidence="3">
    <location>
        <position position="49"/>
    </location>
</feature>
<dbReference type="AlphaFoldDB" id="A0A8S3FTM0"/>
<evidence type="ECO:0000313" key="2">
    <source>
        <dbReference type="EMBL" id="CAF4167887.1"/>
    </source>
</evidence>